<comment type="subcellular location">
    <subcellularLocation>
        <location evidence="1 6">Secreted</location>
        <location evidence="1 6">Cell wall</location>
    </subcellularLocation>
</comment>
<reference evidence="7" key="1">
    <citation type="submission" date="2021-10" db="EMBL/GenBank/DDBJ databases">
        <title>De novo Genome Assembly of Clathrus columnatus (Basidiomycota, Fungi) Using Illumina and Nanopore Sequence Data.</title>
        <authorList>
            <person name="Ogiso-Tanaka E."/>
            <person name="Itagaki H."/>
            <person name="Hosoya T."/>
            <person name="Hosaka K."/>
        </authorList>
    </citation>
    <scope>NUCLEOTIDE SEQUENCE</scope>
    <source>
        <strain evidence="7">MO-923</strain>
    </source>
</reference>
<keyword evidence="5 6" id="KW-1015">Disulfide bond</keyword>
<organism evidence="7 8">
    <name type="scientific">Clathrus columnatus</name>
    <dbReference type="NCBI Taxonomy" id="1419009"/>
    <lineage>
        <taxon>Eukaryota</taxon>
        <taxon>Fungi</taxon>
        <taxon>Dikarya</taxon>
        <taxon>Basidiomycota</taxon>
        <taxon>Agaricomycotina</taxon>
        <taxon>Agaricomycetes</taxon>
        <taxon>Phallomycetidae</taxon>
        <taxon>Phallales</taxon>
        <taxon>Clathraceae</taxon>
        <taxon>Clathrus</taxon>
    </lineage>
</organism>
<feature type="signal peptide" evidence="6">
    <location>
        <begin position="1"/>
        <end position="22"/>
    </location>
</feature>
<name>A0AAV5APQ6_9AGAM</name>
<dbReference type="AlphaFoldDB" id="A0AAV5APQ6"/>
<evidence type="ECO:0000256" key="1">
    <source>
        <dbReference type="ARBA" id="ARBA00004191"/>
    </source>
</evidence>
<feature type="chain" id="PRO_5043101813" description="Hydrophobin" evidence="6">
    <location>
        <begin position="23"/>
        <end position="94"/>
    </location>
</feature>
<evidence type="ECO:0000313" key="8">
    <source>
        <dbReference type="Proteomes" id="UP001050691"/>
    </source>
</evidence>
<dbReference type="EMBL" id="BPWL01000010">
    <property type="protein sequence ID" value="GJJ14668.1"/>
    <property type="molecule type" value="Genomic_DNA"/>
</dbReference>
<evidence type="ECO:0000256" key="3">
    <source>
        <dbReference type="ARBA" id="ARBA00022512"/>
    </source>
</evidence>
<accession>A0AAV5APQ6</accession>
<protein>
    <recommendedName>
        <fullName evidence="6">Hydrophobin</fullName>
    </recommendedName>
</protein>
<sequence length="94" mass="9195">MKAVFATLSLAALAVAIPQSVSQCNTDSTSTLVQELEGLLGIALGSITGQVGLGCSPITGVGIGTGADCAQQPVCCAGNEFQGLIGIGCTPLTL</sequence>
<comment type="caution">
    <text evidence="7">The sequence shown here is derived from an EMBL/GenBank/DDBJ whole genome shotgun (WGS) entry which is preliminary data.</text>
</comment>
<evidence type="ECO:0000313" key="7">
    <source>
        <dbReference type="EMBL" id="GJJ14668.1"/>
    </source>
</evidence>
<keyword evidence="3 6" id="KW-0134">Cell wall</keyword>
<keyword evidence="6" id="KW-0732">Signal</keyword>
<proteinExistence type="inferred from homology"/>
<dbReference type="GO" id="GO:0005199">
    <property type="term" value="F:structural constituent of cell wall"/>
    <property type="evidence" value="ECO:0007669"/>
    <property type="project" value="InterPro"/>
</dbReference>
<dbReference type="Pfam" id="PF01185">
    <property type="entry name" value="Hydrophobin"/>
    <property type="match status" value="1"/>
</dbReference>
<comment type="similarity">
    <text evidence="2 6">Belongs to the fungal hydrophobin family.</text>
</comment>
<dbReference type="Proteomes" id="UP001050691">
    <property type="component" value="Unassembled WGS sequence"/>
</dbReference>
<dbReference type="InterPro" id="IPR001338">
    <property type="entry name" value="Class_I_Hydrophobin"/>
</dbReference>
<evidence type="ECO:0000256" key="2">
    <source>
        <dbReference type="ARBA" id="ARBA00010446"/>
    </source>
</evidence>
<evidence type="ECO:0000256" key="4">
    <source>
        <dbReference type="ARBA" id="ARBA00022525"/>
    </source>
</evidence>
<keyword evidence="4 6" id="KW-0964">Secreted</keyword>
<dbReference type="CDD" id="cd23507">
    <property type="entry name" value="hydrophobin_I"/>
    <property type="match status" value="1"/>
</dbReference>
<dbReference type="SMART" id="SM00075">
    <property type="entry name" value="HYDRO"/>
    <property type="match status" value="1"/>
</dbReference>
<gene>
    <name evidence="7" type="ORF">Clacol_008934</name>
</gene>
<evidence type="ECO:0000256" key="5">
    <source>
        <dbReference type="ARBA" id="ARBA00023157"/>
    </source>
</evidence>
<dbReference type="GO" id="GO:0009277">
    <property type="term" value="C:fungal-type cell wall"/>
    <property type="evidence" value="ECO:0007669"/>
    <property type="project" value="InterPro"/>
</dbReference>
<keyword evidence="8" id="KW-1185">Reference proteome</keyword>
<evidence type="ECO:0000256" key="6">
    <source>
        <dbReference type="RuleBase" id="RU365009"/>
    </source>
</evidence>